<evidence type="ECO:0000256" key="3">
    <source>
        <dbReference type="ARBA" id="ARBA00022801"/>
    </source>
</evidence>
<proteinExistence type="inferred from homology"/>
<accession>A0A382HJL8</accession>
<dbReference type="PIRSF" id="PIRSF004749">
    <property type="entry name" value="Pep_def"/>
    <property type="match status" value="1"/>
</dbReference>
<evidence type="ECO:0000313" key="6">
    <source>
        <dbReference type="EMBL" id="SVB86701.1"/>
    </source>
</evidence>
<dbReference type="FunFam" id="3.90.45.10:FF:000005">
    <property type="entry name" value="Peptide deformylase"/>
    <property type="match status" value="1"/>
</dbReference>
<keyword evidence="3" id="KW-0378">Hydrolase</keyword>
<evidence type="ECO:0000256" key="5">
    <source>
        <dbReference type="ARBA" id="ARBA00023004"/>
    </source>
</evidence>
<name>A0A382HJL8_9ZZZZ</name>
<dbReference type="GO" id="GO:0046872">
    <property type="term" value="F:metal ion binding"/>
    <property type="evidence" value="ECO:0007669"/>
    <property type="project" value="UniProtKB-KW"/>
</dbReference>
<organism evidence="6">
    <name type="scientific">marine metagenome</name>
    <dbReference type="NCBI Taxonomy" id="408172"/>
    <lineage>
        <taxon>unclassified sequences</taxon>
        <taxon>metagenomes</taxon>
        <taxon>ecological metagenomes</taxon>
    </lineage>
</organism>
<evidence type="ECO:0000256" key="4">
    <source>
        <dbReference type="ARBA" id="ARBA00022917"/>
    </source>
</evidence>
<evidence type="ECO:0000256" key="1">
    <source>
        <dbReference type="ARBA" id="ARBA00010759"/>
    </source>
</evidence>
<dbReference type="Pfam" id="PF01327">
    <property type="entry name" value="Pep_deformylase"/>
    <property type="match status" value="1"/>
</dbReference>
<keyword evidence="5" id="KW-0408">Iron</keyword>
<dbReference type="PRINTS" id="PR01576">
    <property type="entry name" value="PDEFORMYLASE"/>
</dbReference>
<sequence length="164" mass="18653">MTLRQILTEPNEILRQKSLPVENVDKNIQILMDDMLATMHAAPGIGLAAIQVGIPKRVIVLDIEKKEGEKNPIFLVNPEIIEKSENKSTYEEGCLSVPGQFAEIDRPEKCHVKYLDYYGEKKEIKAEGMFATCIQHEIDHLEGILFIDYLSKLKKSMIVKKLSK</sequence>
<dbReference type="PANTHER" id="PTHR10458">
    <property type="entry name" value="PEPTIDE DEFORMYLASE"/>
    <property type="match status" value="1"/>
</dbReference>
<dbReference type="HAMAP" id="MF_00163">
    <property type="entry name" value="Pep_deformylase"/>
    <property type="match status" value="1"/>
</dbReference>
<gene>
    <name evidence="6" type="ORF">METZ01_LOCUS239555</name>
</gene>
<protein>
    <recommendedName>
        <fullName evidence="7">Peptide deformylase</fullName>
    </recommendedName>
</protein>
<dbReference type="EMBL" id="UINC01061282">
    <property type="protein sequence ID" value="SVB86701.1"/>
    <property type="molecule type" value="Genomic_DNA"/>
</dbReference>
<evidence type="ECO:0008006" key="7">
    <source>
        <dbReference type="Google" id="ProtNLM"/>
    </source>
</evidence>
<dbReference type="SUPFAM" id="SSF56420">
    <property type="entry name" value="Peptide deformylase"/>
    <property type="match status" value="1"/>
</dbReference>
<dbReference type="Gene3D" id="3.90.45.10">
    <property type="entry name" value="Peptide deformylase"/>
    <property type="match status" value="1"/>
</dbReference>
<feature type="non-terminal residue" evidence="6">
    <location>
        <position position="164"/>
    </location>
</feature>
<keyword evidence="4" id="KW-0648">Protein biosynthesis</keyword>
<comment type="similarity">
    <text evidence="1">Belongs to the polypeptide deformylase family.</text>
</comment>
<dbReference type="GO" id="GO:0042586">
    <property type="term" value="F:peptide deformylase activity"/>
    <property type="evidence" value="ECO:0007669"/>
    <property type="project" value="InterPro"/>
</dbReference>
<evidence type="ECO:0000256" key="2">
    <source>
        <dbReference type="ARBA" id="ARBA00022723"/>
    </source>
</evidence>
<dbReference type="CDD" id="cd00487">
    <property type="entry name" value="Pep_deformylase"/>
    <property type="match status" value="1"/>
</dbReference>
<dbReference type="GO" id="GO:0006412">
    <property type="term" value="P:translation"/>
    <property type="evidence" value="ECO:0007669"/>
    <property type="project" value="UniProtKB-KW"/>
</dbReference>
<reference evidence="6" key="1">
    <citation type="submission" date="2018-05" db="EMBL/GenBank/DDBJ databases">
        <authorList>
            <person name="Lanie J.A."/>
            <person name="Ng W.-L."/>
            <person name="Kazmierczak K.M."/>
            <person name="Andrzejewski T.M."/>
            <person name="Davidsen T.M."/>
            <person name="Wayne K.J."/>
            <person name="Tettelin H."/>
            <person name="Glass J.I."/>
            <person name="Rusch D."/>
            <person name="Podicherti R."/>
            <person name="Tsui H.-C.T."/>
            <person name="Winkler M.E."/>
        </authorList>
    </citation>
    <scope>NUCLEOTIDE SEQUENCE</scope>
</reference>
<dbReference type="PANTHER" id="PTHR10458:SF22">
    <property type="entry name" value="PEPTIDE DEFORMYLASE"/>
    <property type="match status" value="1"/>
</dbReference>
<dbReference type="InterPro" id="IPR023635">
    <property type="entry name" value="Peptide_deformylase"/>
</dbReference>
<dbReference type="InterPro" id="IPR036821">
    <property type="entry name" value="Peptide_deformylase_sf"/>
</dbReference>
<keyword evidence="2" id="KW-0479">Metal-binding</keyword>
<dbReference type="NCBIfam" id="NF001159">
    <property type="entry name" value="PRK00150.1-3"/>
    <property type="match status" value="1"/>
</dbReference>
<dbReference type="AlphaFoldDB" id="A0A382HJL8"/>
<dbReference type="NCBIfam" id="TIGR00079">
    <property type="entry name" value="pept_deformyl"/>
    <property type="match status" value="1"/>
</dbReference>